<comment type="caution">
    <text evidence="2">The sequence shown here is derived from an EMBL/GenBank/DDBJ whole genome shotgun (WGS) entry which is preliminary data.</text>
</comment>
<evidence type="ECO:0000313" key="2">
    <source>
        <dbReference type="EMBL" id="GAA2389117.1"/>
    </source>
</evidence>
<keyword evidence="1" id="KW-0472">Membrane</keyword>
<dbReference type="EMBL" id="BAAATJ010000003">
    <property type="protein sequence ID" value="GAA2389117.1"/>
    <property type="molecule type" value="Genomic_DNA"/>
</dbReference>
<keyword evidence="3" id="KW-1185">Reference proteome</keyword>
<dbReference type="Proteomes" id="UP001500058">
    <property type="component" value="Unassembled WGS sequence"/>
</dbReference>
<evidence type="ECO:0000313" key="3">
    <source>
        <dbReference type="Proteomes" id="UP001500058"/>
    </source>
</evidence>
<evidence type="ECO:0000256" key="1">
    <source>
        <dbReference type="SAM" id="Phobius"/>
    </source>
</evidence>
<gene>
    <name evidence="2" type="ORF">GCM10010420_10800</name>
</gene>
<reference evidence="3" key="1">
    <citation type="journal article" date="2019" name="Int. J. Syst. Evol. Microbiol.">
        <title>The Global Catalogue of Microorganisms (GCM) 10K type strain sequencing project: providing services to taxonomists for standard genome sequencing and annotation.</title>
        <authorList>
            <consortium name="The Broad Institute Genomics Platform"/>
            <consortium name="The Broad Institute Genome Sequencing Center for Infectious Disease"/>
            <person name="Wu L."/>
            <person name="Ma J."/>
        </authorList>
    </citation>
    <scope>NUCLEOTIDE SEQUENCE [LARGE SCALE GENOMIC DNA]</scope>
    <source>
        <strain evidence="3">JCM 6921</strain>
    </source>
</reference>
<keyword evidence="1" id="KW-0812">Transmembrane</keyword>
<protein>
    <recommendedName>
        <fullName evidence="4">Secreted protein</fullName>
    </recommendedName>
</protein>
<sequence>MWFVSLPVLPIVLISGVQLQIELQPAALYAALATAVGAAGGYHFTRRRHR</sequence>
<keyword evidence="1" id="KW-1133">Transmembrane helix</keyword>
<accession>A0ABP5UY40</accession>
<organism evidence="2 3">
    <name type="scientific">Streptomyces glaucosporus</name>
    <dbReference type="NCBI Taxonomy" id="284044"/>
    <lineage>
        <taxon>Bacteria</taxon>
        <taxon>Bacillati</taxon>
        <taxon>Actinomycetota</taxon>
        <taxon>Actinomycetes</taxon>
        <taxon>Kitasatosporales</taxon>
        <taxon>Streptomycetaceae</taxon>
        <taxon>Streptomyces</taxon>
    </lineage>
</organism>
<proteinExistence type="predicted"/>
<evidence type="ECO:0008006" key="4">
    <source>
        <dbReference type="Google" id="ProtNLM"/>
    </source>
</evidence>
<name>A0ABP5UY40_9ACTN</name>
<feature type="transmembrane region" description="Helical" evidence="1">
    <location>
        <begin position="29"/>
        <end position="45"/>
    </location>
</feature>